<feature type="region of interest" description="Disordered" evidence="1">
    <location>
        <begin position="226"/>
        <end position="290"/>
    </location>
</feature>
<protein>
    <submittedName>
        <fullName evidence="2">Uncharacterized protein</fullName>
    </submittedName>
</protein>
<dbReference type="VEuPathDB" id="CryptoDB:Cvel_26464"/>
<dbReference type="PhylomeDB" id="A0A0G4HD96"/>
<dbReference type="EMBL" id="CDMZ01002362">
    <property type="protein sequence ID" value="CEM42029.1"/>
    <property type="molecule type" value="Genomic_DNA"/>
</dbReference>
<accession>A0A0G4HD96</accession>
<proteinExistence type="predicted"/>
<feature type="compositionally biased region" description="Polar residues" evidence="1">
    <location>
        <begin position="280"/>
        <end position="289"/>
    </location>
</feature>
<feature type="compositionally biased region" description="Basic and acidic residues" evidence="1">
    <location>
        <begin position="237"/>
        <end position="247"/>
    </location>
</feature>
<feature type="compositionally biased region" description="Polar residues" evidence="1">
    <location>
        <begin position="258"/>
        <end position="271"/>
    </location>
</feature>
<name>A0A0G4HD96_9ALVE</name>
<reference evidence="2" key="1">
    <citation type="submission" date="2014-11" db="EMBL/GenBank/DDBJ databases">
        <authorList>
            <person name="Otto D Thomas"/>
            <person name="Naeem Raeece"/>
        </authorList>
    </citation>
    <scope>NUCLEOTIDE SEQUENCE</scope>
</reference>
<sequence>MGDYPLIGERQSFDIWIGECDGLKESNTRLFGKMEAEITQYHASQLYLAAKKHPKLARALETLKKKKESGDTSLKTSGTFSWKKYCETVIAVIKNGLEHMDSQRHDNLITEWSSLCADGLQKHTDNIDSFQLLCDYIENLKIRTNEAGADGDIGERQKAKAILQCVPKFYQLQWGAALTDDKLNDPDELIKLIKKMCKPATNRFSAVTVGNSSNVRDIHQIESAHYVGGTGFPPQKGKGEQRGKEGNGKGQAGAAPGRQQSSGGAWTFNSPSQSQQQQQTDPNKCTNCSRWGAHKVRQGWQ</sequence>
<dbReference type="AlphaFoldDB" id="A0A0G4HD96"/>
<organism evidence="2">
    <name type="scientific">Chromera velia CCMP2878</name>
    <dbReference type="NCBI Taxonomy" id="1169474"/>
    <lineage>
        <taxon>Eukaryota</taxon>
        <taxon>Sar</taxon>
        <taxon>Alveolata</taxon>
        <taxon>Colpodellida</taxon>
        <taxon>Chromeraceae</taxon>
        <taxon>Chromera</taxon>
    </lineage>
</organism>
<evidence type="ECO:0000313" key="2">
    <source>
        <dbReference type="EMBL" id="CEM42029.1"/>
    </source>
</evidence>
<evidence type="ECO:0000256" key="1">
    <source>
        <dbReference type="SAM" id="MobiDB-lite"/>
    </source>
</evidence>
<gene>
    <name evidence="2" type="ORF">Cvel_26464</name>
</gene>